<name>A0A5S9P3J9_9GAMM</name>
<evidence type="ECO:0000313" key="3">
    <source>
        <dbReference type="EMBL" id="CAA0097923.1"/>
    </source>
</evidence>
<feature type="signal peptide" evidence="1">
    <location>
        <begin position="1"/>
        <end position="27"/>
    </location>
</feature>
<dbReference type="OrthoDB" id="9767539at2"/>
<evidence type="ECO:0000313" key="4">
    <source>
        <dbReference type="Proteomes" id="UP000434580"/>
    </source>
</evidence>
<dbReference type="Pfam" id="PF13372">
    <property type="entry name" value="Alginate_exp"/>
    <property type="match status" value="1"/>
</dbReference>
<accession>A0A5S9P3J9</accession>
<evidence type="ECO:0000256" key="1">
    <source>
        <dbReference type="SAM" id="SignalP"/>
    </source>
</evidence>
<dbReference type="EMBL" id="CACSII010000006">
    <property type="protein sequence ID" value="CAA0097923.1"/>
    <property type="molecule type" value="Genomic_DNA"/>
</dbReference>
<sequence length="408" mass="45820">MKFPKSTCAVGLAVGSLALLGSQPASAADDFYEWISSGEVKFDTRFRWESVKQSDAKKANGLTLRTRLGYKTAEYATLSGFIEFSDNRIVGGVGEFSPNETGFPTIADRKQTVLNQAYLRSEPLEGMTVTGGRQRFTIDNQRFIGNYGWRQTERTFDAITFTYNIYSFDITLGWIDRVQNFDPVLSGKSTDYLANLSFDAFNIGKFSLYYYDLDNRDNSNFSDNQYFNKTYGFRFHGTSEVNDYFSLIYTAEYARQDVSEYEGASVDVAANYYVGEIGVDIGVVDILVGYEVLGSDQGGYGFQTPLGSNHAFNGWADVFEFTPDDGLQDLYVQGFIGAEGLRLGLIFHEFKADEGGRKYGTEFDIVAQKTFARKYTIAVKWADFGVDSASTKDLKSTSKLWVWGEMKF</sequence>
<dbReference type="Proteomes" id="UP000434580">
    <property type="component" value="Unassembled WGS sequence"/>
</dbReference>
<organism evidence="3 4">
    <name type="scientific">BD1-7 clade bacterium</name>
    <dbReference type="NCBI Taxonomy" id="2029982"/>
    <lineage>
        <taxon>Bacteria</taxon>
        <taxon>Pseudomonadati</taxon>
        <taxon>Pseudomonadota</taxon>
        <taxon>Gammaproteobacteria</taxon>
        <taxon>Cellvibrionales</taxon>
        <taxon>Spongiibacteraceae</taxon>
        <taxon>BD1-7 clade</taxon>
    </lineage>
</organism>
<reference evidence="3 4" key="1">
    <citation type="submission" date="2019-11" db="EMBL/GenBank/DDBJ databases">
        <authorList>
            <person name="Holert J."/>
        </authorList>
    </citation>
    <scope>NUCLEOTIDE SEQUENCE [LARGE SCALE GENOMIC DNA]</scope>
    <source>
        <strain evidence="3">BC5_2</strain>
    </source>
</reference>
<dbReference type="InterPro" id="IPR025388">
    <property type="entry name" value="Alginate_export_dom"/>
</dbReference>
<gene>
    <name evidence="3" type="ORF">DPBNPPHM_03566</name>
</gene>
<protein>
    <recommendedName>
        <fullName evidence="2">Alginate export domain-containing protein</fullName>
    </recommendedName>
</protein>
<evidence type="ECO:0000259" key="2">
    <source>
        <dbReference type="Pfam" id="PF13372"/>
    </source>
</evidence>
<feature type="domain" description="Alginate export" evidence="2">
    <location>
        <begin position="75"/>
        <end position="239"/>
    </location>
</feature>
<proteinExistence type="predicted"/>
<keyword evidence="1" id="KW-0732">Signal</keyword>
<feature type="chain" id="PRO_5030137978" description="Alginate export domain-containing protein" evidence="1">
    <location>
        <begin position="28"/>
        <end position="408"/>
    </location>
</feature>
<dbReference type="AlphaFoldDB" id="A0A5S9P3J9"/>